<feature type="region of interest" description="Disordered" evidence="7">
    <location>
        <begin position="431"/>
        <end position="473"/>
    </location>
</feature>
<dbReference type="Proteomes" id="UP001324427">
    <property type="component" value="Unassembled WGS sequence"/>
</dbReference>
<dbReference type="AlphaFoldDB" id="A0AAV9JC44"/>
<dbReference type="InterPro" id="IPR001138">
    <property type="entry name" value="Zn2Cys6_DnaBD"/>
</dbReference>
<evidence type="ECO:0000256" key="4">
    <source>
        <dbReference type="ARBA" id="ARBA00023125"/>
    </source>
</evidence>
<dbReference type="Pfam" id="PF00172">
    <property type="entry name" value="Zn_clus"/>
    <property type="match status" value="1"/>
</dbReference>
<dbReference type="EMBL" id="JAVFHQ010000046">
    <property type="protein sequence ID" value="KAK4541983.1"/>
    <property type="molecule type" value="Genomic_DNA"/>
</dbReference>
<dbReference type="InterPro" id="IPR021858">
    <property type="entry name" value="Fun_TF"/>
</dbReference>
<feature type="compositionally biased region" description="Basic and acidic residues" evidence="7">
    <location>
        <begin position="431"/>
        <end position="446"/>
    </location>
</feature>
<dbReference type="GO" id="GO:0008270">
    <property type="term" value="F:zinc ion binding"/>
    <property type="evidence" value="ECO:0007669"/>
    <property type="project" value="InterPro"/>
</dbReference>
<dbReference type="InterPro" id="IPR036864">
    <property type="entry name" value="Zn2-C6_fun-type_DNA-bd_sf"/>
</dbReference>
<dbReference type="CDD" id="cd00067">
    <property type="entry name" value="GAL4"/>
    <property type="match status" value="1"/>
</dbReference>
<keyword evidence="3" id="KW-0805">Transcription regulation</keyword>
<feature type="domain" description="Zn(2)-C6 fungal-type" evidence="8">
    <location>
        <begin position="35"/>
        <end position="63"/>
    </location>
</feature>
<keyword evidence="4" id="KW-0238">DNA-binding</keyword>
<evidence type="ECO:0000256" key="7">
    <source>
        <dbReference type="SAM" id="MobiDB-lite"/>
    </source>
</evidence>
<dbReference type="PROSITE" id="PS00463">
    <property type="entry name" value="ZN2_CY6_FUNGAL_1"/>
    <property type="match status" value="1"/>
</dbReference>
<proteinExistence type="predicted"/>
<feature type="compositionally biased region" description="Acidic residues" evidence="7">
    <location>
        <begin position="447"/>
        <end position="456"/>
    </location>
</feature>
<evidence type="ECO:0000256" key="1">
    <source>
        <dbReference type="ARBA" id="ARBA00022723"/>
    </source>
</evidence>
<organism evidence="9 10">
    <name type="scientific">Oleoguttula mirabilis</name>
    <dbReference type="NCBI Taxonomy" id="1507867"/>
    <lineage>
        <taxon>Eukaryota</taxon>
        <taxon>Fungi</taxon>
        <taxon>Dikarya</taxon>
        <taxon>Ascomycota</taxon>
        <taxon>Pezizomycotina</taxon>
        <taxon>Dothideomycetes</taxon>
        <taxon>Dothideomycetidae</taxon>
        <taxon>Mycosphaerellales</taxon>
        <taxon>Teratosphaeriaceae</taxon>
        <taxon>Oleoguttula</taxon>
    </lineage>
</organism>
<evidence type="ECO:0000256" key="6">
    <source>
        <dbReference type="ARBA" id="ARBA00023242"/>
    </source>
</evidence>
<evidence type="ECO:0000259" key="8">
    <source>
        <dbReference type="PROSITE" id="PS50048"/>
    </source>
</evidence>
<accession>A0AAV9JC44</accession>
<dbReference type="Pfam" id="PF11951">
    <property type="entry name" value="Fungal_trans_2"/>
    <property type="match status" value="1"/>
</dbReference>
<keyword evidence="10" id="KW-1185">Reference proteome</keyword>
<name>A0AAV9JC44_9PEZI</name>
<keyword evidence="2" id="KW-0862">Zinc</keyword>
<dbReference type="PROSITE" id="PS50048">
    <property type="entry name" value="ZN2_CY6_FUNGAL_2"/>
    <property type="match status" value="1"/>
</dbReference>
<dbReference type="GO" id="GO:0000981">
    <property type="term" value="F:DNA-binding transcription factor activity, RNA polymerase II-specific"/>
    <property type="evidence" value="ECO:0007669"/>
    <property type="project" value="InterPro"/>
</dbReference>
<dbReference type="Gene3D" id="4.10.240.10">
    <property type="entry name" value="Zn(2)-C6 fungal-type DNA-binding domain"/>
    <property type="match status" value="1"/>
</dbReference>
<evidence type="ECO:0000256" key="2">
    <source>
        <dbReference type="ARBA" id="ARBA00022833"/>
    </source>
</evidence>
<keyword evidence="6" id="KW-0539">Nucleus</keyword>
<gene>
    <name evidence="9" type="ORF">LTR36_007183</name>
</gene>
<evidence type="ECO:0000313" key="10">
    <source>
        <dbReference type="Proteomes" id="UP001324427"/>
    </source>
</evidence>
<dbReference type="SUPFAM" id="SSF57701">
    <property type="entry name" value="Zn2/Cys6 DNA-binding domain"/>
    <property type="match status" value="1"/>
</dbReference>
<dbReference type="PANTHER" id="PTHR36206:SF14">
    <property type="entry name" value="ZN(2)-C6 FUNGAL-TYPE DOMAIN-CONTAINING PROTEIN-RELATED"/>
    <property type="match status" value="1"/>
</dbReference>
<dbReference type="PANTHER" id="PTHR36206">
    <property type="entry name" value="ASPERCRYPTIN BIOSYNTHESIS CLUSTER-SPECIFIC TRANSCRIPTION REGULATOR ATNN-RELATED"/>
    <property type="match status" value="1"/>
</dbReference>
<keyword evidence="1" id="KW-0479">Metal-binding</keyword>
<comment type="caution">
    <text evidence="9">The sequence shown here is derived from an EMBL/GenBank/DDBJ whole genome shotgun (WGS) entry which is preliminary data.</text>
</comment>
<dbReference type="SMART" id="SM00066">
    <property type="entry name" value="GAL4"/>
    <property type="match status" value="1"/>
</dbReference>
<evidence type="ECO:0000256" key="5">
    <source>
        <dbReference type="ARBA" id="ARBA00023163"/>
    </source>
</evidence>
<reference evidence="9 10" key="1">
    <citation type="submission" date="2021-11" db="EMBL/GenBank/DDBJ databases">
        <title>Black yeast isolated from Biological Soil Crust.</title>
        <authorList>
            <person name="Kurbessoian T."/>
        </authorList>
    </citation>
    <scope>NUCLEOTIDE SEQUENCE [LARGE SCALE GENOMIC DNA]</scope>
    <source>
        <strain evidence="9 10">CCFEE 5522</strain>
    </source>
</reference>
<keyword evidence="5" id="KW-0804">Transcription</keyword>
<evidence type="ECO:0000256" key="3">
    <source>
        <dbReference type="ARBA" id="ARBA00023015"/>
    </source>
</evidence>
<protein>
    <recommendedName>
        <fullName evidence="8">Zn(2)-C6 fungal-type domain-containing protein</fullName>
    </recommendedName>
</protein>
<dbReference type="GO" id="GO:0003677">
    <property type="term" value="F:DNA binding"/>
    <property type="evidence" value="ECO:0007669"/>
    <property type="project" value="UniProtKB-KW"/>
</dbReference>
<evidence type="ECO:0000313" key="9">
    <source>
        <dbReference type="EMBL" id="KAK4541983.1"/>
    </source>
</evidence>
<sequence>MRQPEPPSWQTAAAANIIEARRKNGRLGSRKSRAGCVTCKIRRVKCDEKHPACHRCTSTGRKCDGYGEQPGRSVMTRQAGAAPGGGEMSVLVGLRESDKRAFDFFLSWTAPRLGGFFDKDFWCGYVLQLAHAEPFVLDSLLAISTLYEHPQFLTSFTSGEAIIQPVGDGMKTPALQLGESAARPLDPHHAAALKAYNRAMQDLRRRIESGKATPLLALFSCVMFITIEVLRDDLVAAVVLFTKGTELLKQFGTVRFEGPEQELFTAIALIFARLGVLAAAFGHPHPIDSPNRTGLTGQHAVFASMADARSALFALMSDSHAFIRDATIYKVSLVGDNNSSGIWKAFDDAVATLAEGGKPGTGRAIPMLGNSVQAADMARSMPTDDIAPANTDNEGGIRLAPNMSLAVFAKATLSDEENAVNLVMLGHITDSKEPGSCRKDSGRPDGDEGDDDDDNFETIPSLVGSKPYKARPAPVTELRERQKQFELRLAQWHGALPLQNTDPEAVSSLLMFYHVSSIWLTTRLATLQTVFDDYTYHFQQVVHHAEIYVDAVNTKAAAVFTFEVGAIAPLFFVATKCRVPSLRRKALQVMARAPRKECMWGATSTAQASARLIAIEEEGLGLAAPRWDGSSSDLTSPVNDSVLPAETERVQNIEILNNNDSGRYEVRVTRYRPVHGQWSKVVQDYAI</sequence>
<dbReference type="InterPro" id="IPR052360">
    <property type="entry name" value="Transcr_Regulatory_Proteins"/>
</dbReference>